<proteinExistence type="predicted"/>
<protein>
    <submittedName>
        <fullName evidence="1">Uncharacterized protein</fullName>
    </submittedName>
</protein>
<evidence type="ECO:0000313" key="2">
    <source>
        <dbReference type="Proteomes" id="UP000638462"/>
    </source>
</evidence>
<gene>
    <name evidence="1" type="ORF">GCM10008027_21650</name>
</gene>
<name>A0ABQ1TJN7_9GAMM</name>
<dbReference type="Proteomes" id="UP000638462">
    <property type="component" value="Unassembled WGS sequence"/>
</dbReference>
<reference evidence="2" key="1">
    <citation type="journal article" date="2019" name="Int. J. Syst. Evol. Microbiol.">
        <title>The Global Catalogue of Microorganisms (GCM) 10K type strain sequencing project: providing services to taxonomists for standard genome sequencing and annotation.</title>
        <authorList>
            <consortium name="The Broad Institute Genomics Platform"/>
            <consortium name="The Broad Institute Genome Sequencing Center for Infectious Disease"/>
            <person name="Wu L."/>
            <person name="Ma J."/>
        </authorList>
    </citation>
    <scope>NUCLEOTIDE SEQUENCE [LARGE SCALE GENOMIC DNA]</scope>
    <source>
        <strain evidence="2">CGMCC 1.15394</strain>
    </source>
</reference>
<dbReference type="EMBL" id="BMIT01000007">
    <property type="protein sequence ID" value="GGE96275.1"/>
    <property type="molecule type" value="Genomic_DNA"/>
</dbReference>
<sequence length="105" mass="12201">MPTSKIDFHNAECSACRKKHVDIRTEIIAPSPDRPNAIRKKIIFRCDDHLDSDIDEIEKLALVKNRFQNLDEKALLMAKHFLINWTLNRYSCASQLWHQPKGSEA</sequence>
<keyword evidence="2" id="KW-1185">Reference proteome</keyword>
<evidence type="ECO:0000313" key="1">
    <source>
        <dbReference type="EMBL" id="GGE96275.1"/>
    </source>
</evidence>
<comment type="caution">
    <text evidence="1">The sequence shown here is derived from an EMBL/GenBank/DDBJ whole genome shotgun (WGS) entry which is preliminary data.</text>
</comment>
<dbReference type="RefSeq" id="WP_229677597.1">
    <property type="nucleotide sequence ID" value="NZ_BMIT01000007.1"/>
</dbReference>
<organism evidence="1 2">
    <name type="scientific">Pseudoalteromonas gelatinilytica</name>
    <dbReference type="NCBI Taxonomy" id="1703256"/>
    <lineage>
        <taxon>Bacteria</taxon>
        <taxon>Pseudomonadati</taxon>
        <taxon>Pseudomonadota</taxon>
        <taxon>Gammaproteobacteria</taxon>
        <taxon>Alteromonadales</taxon>
        <taxon>Pseudoalteromonadaceae</taxon>
        <taxon>Pseudoalteromonas</taxon>
    </lineage>
</organism>
<accession>A0ABQ1TJN7</accession>